<feature type="compositionally biased region" description="Basic and acidic residues" evidence="3">
    <location>
        <begin position="32"/>
        <end position="51"/>
    </location>
</feature>
<evidence type="ECO:0000256" key="3">
    <source>
        <dbReference type="SAM" id="MobiDB-lite"/>
    </source>
</evidence>
<evidence type="ECO:0000313" key="5">
    <source>
        <dbReference type="Proteomes" id="UP000620104"/>
    </source>
</evidence>
<comment type="caution">
    <text evidence="4">The sequence shown here is derived from an EMBL/GenBank/DDBJ whole genome shotgun (WGS) entry which is preliminary data.</text>
</comment>
<protein>
    <submittedName>
        <fullName evidence="4">Uncharacterized protein</fullName>
    </submittedName>
</protein>
<gene>
    <name evidence="4" type="ORF">NliqN6_6827</name>
</gene>
<evidence type="ECO:0000256" key="1">
    <source>
        <dbReference type="ARBA" id="ARBA00004496"/>
    </source>
</evidence>
<proteinExistence type="predicted"/>
<dbReference type="GO" id="GO:0007017">
    <property type="term" value="P:microtubule-based process"/>
    <property type="evidence" value="ECO:0007669"/>
    <property type="project" value="InterPro"/>
</dbReference>
<feature type="compositionally biased region" description="Low complexity" evidence="3">
    <location>
        <begin position="141"/>
        <end position="153"/>
    </location>
</feature>
<feature type="region of interest" description="Disordered" evidence="3">
    <location>
        <begin position="1"/>
        <end position="165"/>
    </location>
</feature>
<keyword evidence="5" id="KW-1185">Reference proteome</keyword>
<comment type="subcellular location">
    <subcellularLocation>
        <location evidence="1">Cytoplasm</location>
    </subcellularLocation>
</comment>
<feature type="compositionally biased region" description="Basic and acidic residues" evidence="3">
    <location>
        <begin position="206"/>
        <end position="222"/>
    </location>
</feature>
<feature type="compositionally biased region" description="Low complexity" evidence="3">
    <location>
        <begin position="301"/>
        <end position="318"/>
    </location>
</feature>
<feature type="region of interest" description="Disordered" evidence="3">
    <location>
        <begin position="300"/>
        <end position="324"/>
    </location>
</feature>
<reference evidence="4" key="1">
    <citation type="submission" date="2020-07" db="EMBL/GenBank/DDBJ databases">
        <title>Draft Genome Sequence of a Deep-Sea Yeast, Naganishia (Cryptococcus) liquefaciens strain N6.</title>
        <authorList>
            <person name="Han Y.W."/>
            <person name="Kajitani R."/>
            <person name="Morimoto H."/>
            <person name="Parhat M."/>
            <person name="Tsubouchi H."/>
            <person name="Bakenova O."/>
            <person name="Ogata M."/>
            <person name="Argunhan B."/>
            <person name="Aoki R."/>
            <person name="Kajiwara S."/>
            <person name="Itoh T."/>
            <person name="Iwasaki H."/>
        </authorList>
    </citation>
    <scope>NUCLEOTIDE SEQUENCE</scope>
    <source>
        <strain evidence="4">N6</strain>
    </source>
</reference>
<sequence length="426" mass="46597">MTVPAKYAGLPDIDDAADVYETHDPPSINPQHDSDSEDSLKRQRRNGEKGQEGGNGNGVDGRRLVPGRGRVRQVFGRRERGMRDDEHRGDASSASSSEEETDPSDSIILRAASRTRETPQARLRRLKYEMNQLERDLRNTPSEPSAESSSSSARGKRKPGATTNRELLTQLAALRDRAEGVEMHVSPFGKKRAGDFVVDVGRVSEVTREQGKREGDRREGSKEALGSGYVAELDRRLHVLEQRIGTGTVDETTLPDSILATLRKTSAIQSLLITPHTLDAASRRVKVLLADLARVSAAGKQQGVSASQSVPSQAAAPPSTHPDETEKITAAYALLPRLDPILPLLSPLLTRLRALATLHANASTADARLVALERLTGRSSRRVDEACEVVQRVEYQLAENSRAVEANWKSVEVRLGDLRERLGRIG</sequence>
<dbReference type="OrthoDB" id="4977at2759"/>
<dbReference type="GO" id="GO:0005737">
    <property type="term" value="C:cytoplasm"/>
    <property type="evidence" value="ECO:0007669"/>
    <property type="project" value="UniProtKB-SubCell"/>
</dbReference>
<dbReference type="GO" id="GO:0005869">
    <property type="term" value="C:dynactin complex"/>
    <property type="evidence" value="ECO:0007669"/>
    <property type="project" value="InterPro"/>
</dbReference>
<dbReference type="PANTHER" id="PTHR15346">
    <property type="entry name" value="DYNACTIN SUBUNIT"/>
    <property type="match status" value="1"/>
</dbReference>
<dbReference type="InterPro" id="IPR028133">
    <property type="entry name" value="Dynamitin"/>
</dbReference>
<evidence type="ECO:0000313" key="4">
    <source>
        <dbReference type="EMBL" id="GHJ90425.1"/>
    </source>
</evidence>
<evidence type="ECO:0000256" key="2">
    <source>
        <dbReference type="ARBA" id="ARBA00022490"/>
    </source>
</evidence>
<feature type="compositionally biased region" description="Basic and acidic residues" evidence="3">
    <location>
        <begin position="76"/>
        <end position="90"/>
    </location>
</feature>
<keyword evidence="2" id="KW-0963">Cytoplasm</keyword>
<organism evidence="4 5">
    <name type="scientific">Naganishia liquefaciens</name>
    <dbReference type="NCBI Taxonomy" id="104408"/>
    <lineage>
        <taxon>Eukaryota</taxon>
        <taxon>Fungi</taxon>
        <taxon>Dikarya</taxon>
        <taxon>Basidiomycota</taxon>
        <taxon>Agaricomycotina</taxon>
        <taxon>Tremellomycetes</taxon>
        <taxon>Filobasidiales</taxon>
        <taxon>Filobasidiaceae</taxon>
        <taxon>Naganishia</taxon>
    </lineage>
</organism>
<dbReference type="AlphaFoldDB" id="A0A8H3U072"/>
<dbReference type="EMBL" id="BLZA01000058">
    <property type="protein sequence ID" value="GHJ90425.1"/>
    <property type="molecule type" value="Genomic_DNA"/>
</dbReference>
<feature type="region of interest" description="Disordered" evidence="3">
    <location>
        <begin position="206"/>
        <end position="225"/>
    </location>
</feature>
<dbReference type="Proteomes" id="UP000620104">
    <property type="component" value="Unassembled WGS sequence"/>
</dbReference>
<dbReference type="Pfam" id="PF04912">
    <property type="entry name" value="Dynamitin"/>
    <property type="match status" value="1"/>
</dbReference>
<accession>A0A8H3U072</accession>
<feature type="compositionally biased region" description="Low complexity" evidence="3">
    <location>
        <begin position="64"/>
        <end position="74"/>
    </location>
</feature>
<name>A0A8H3U072_9TREE</name>
<feature type="compositionally biased region" description="Basic and acidic residues" evidence="3">
    <location>
        <begin position="126"/>
        <end position="138"/>
    </location>
</feature>